<evidence type="ECO:0000313" key="3">
    <source>
        <dbReference type="Proteomes" id="UP000762676"/>
    </source>
</evidence>
<keyword evidence="3" id="KW-1185">Reference proteome</keyword>
<feature type="compositionally biased region" description="Basic and acidic residues" evidence="1">
    <location>
        <begin position="35"/>
        <end position="48"/>
    </location>
</feature>
<name>A0AAV4I0G2_9GAST</name>
<dbReference type="EMBL" id="BMAT01013014">
    <property type="protein sequence ID" value="GFS03918.1"/>
    <property type="molecule type" value="Genomic_DNA"/>
</dbReference>
<feature type="region of interest" description="Disordered" evidence="1">
    <location>
        <begin position="187"/>
        <end position="224"/>
    </location>
</feature>
<reference evidence="2 3" key="1">
    <citation type="journal article" date="2021" name="Elife">
        <title>Chloroplast acquisition without the gene transfer in kleptoplastic sea slugs, Plakobranchus ocellatus.</title>
        <authorList>
            <person name="Maeda T."/>
            <person name="Takahashi S."/>
            <person name="Yoshida T."/>
            <person name="Shimamura S."/>
            <person name="Takaki Y."/>
            <person name="Nagai Y."/>
            <person name="Toyoda A."/>
            <person name="Suzuki Y."/>
            <person name="Arimoto A."/>
            <person name="Ishii H."/>
            <person name="Satoh N."/>
            <person name="Nishiyama T."/>
            <person name="Hasebe M."/>
            <person name="Maruyama T."/>
            <person name="Minagawa J."/>
            <person name="Obokata J."/>
            <person name="Shigenobu S."/>
        </authorList>
    </citation>
    <scope>NUCLEOTIDE SEQUENCE [LARGE SCALE GENOMIC DNA]</scope>
</reference>
<accession>A0AAV4I0G2</accession>
<protein>
    <submittedName>
        <fullName evidence="2">Uncharacterized protein</fullName>
    </submittedName>
</protein>
<dbReference type="AlphaFoldDB" id="A0AAV4I0G2"/>
<dbReference type="Proteomes" id="UP000762676">
    <property type="component" value="Unassembled WGS sequence"/>
</dbReference>
<organism evidence="2 3">
    <name type="scientific">Elysia marginata</name>
    <dbReference type="NCBI Taxonomy" id="1093978"/>
    <lineage>
        <taxon>Eukaryota</taxon>
        <taxon>Metazoa</taxon>
        <taxon>Spiralia</taxon>
        <taxon>Lophotrochozoa</taxon>
        <taxon>Mollusca</taxon>
        <taxon>Gastropoda</taxon>
        <taxon>Heterobranchia</taxon>
        <taxon>Euthyneura</taxon>
        <taxon>Panpulmonata</taxon>
        <taxon>Sacoglossa</taxon>
        <taxon>Placobranchoidea</taxon>
        <taxon>Plakobranchidae</taxon>
        <taxon>Elysia</taxon>
    </lineage>
</organism>
<evidence type="ECO:0000313" key="2">
    <source>
        <dbReference type="EMBL" id="GFS03918.1"/>
    </source>
</evidence>
<feature type="region of interest" description="Disordered" evidence="1">
    <location>
        <begin position="31"/>
        <end position="54"/>
    </location>
</feature>
<gene>
    <name evidence="2" type="ORF">ElyMa_006482900</name>
</gene>
<sequence>MKEPSYVVELQEGDEGASYSGRVDRFRWRGGWSSPEREYRPCRDRSEGRASSLEGYDGYARTRYVSPKRRYRSREKKSYDPGVHFREYARYESVRYTSPERECKPSGDRLEGRTSYLGGYDGYERTRYVSPEKGYGTWRERSHERTVDLQEYAGYEEARSAPERVYRSSGNKSRDRAVNLEEYGDYGRARGDREGRKGHHRHVYEEESGDNNYQPTKPVNQPPEKGKLLESVLKASAREIETANGGLSMMLESAVGGGSKKLEETTTKFSGMEGQLNKRMREVERGKQVADSRENTCRTGSGVQLLIQEAVHSIIHNVPGVVENVEDEQLEPKLSGIQEEEAKRSNTINSESPLGREMPLKSREPGGPGSHSMVGGLVQSLGSSYSCRNKMVDSRPSGK</sequence>
<feature type="region of interest" description="Disordered" evidence="1">
    <location>
        <begin position="334"/>
        <end position="399"/>
    </location>
</feature>
<comment type="caution">
    <text evidence="2">The sequence shown here is derived from an EMBL/GenBank/DDBJ whole genome shotgun (WGS) entry which is preliminary data.</text>
</comment>
<proteinExistence type="predicted"/>
<evidence type="ECO:0000256" key="1">
    <source>
        <dbReference type="SAM" id="MobiDB-lite"/>
    </source>
</evidence>
<feature type="compositionally biased region" description="Polar residues" evidence="1">
    <location>
        <begin position="210"/>
        <end position="219"/>
    </location>
</feature>